<protein>
    <submittedName>
        <fullName evidence="4">Protease 3</fullName>
        <ecNumber evidence="4">3.4.24.55</ecNumber>
    </submittedName>
</protein>
<sequence>MLIDFRPLLFADFSTSLNPDKDMANPSVLSSVALVFMLLAGCGGERGGEETHRAMTVDREAAASSKAAATSGDAFVEAPELEIPFHKERLDNGLTVIVHEDPKAPVVAINIWYKVGSKDEQPGKTGFAHLFEHLMFNGTENYPGEYFEPFQRSGATDMNGTTNSDRTNYFETVPRGGVDMALWMESDRMGHFSGAITQEVLDEQRGVVKNEKRQGENAPYGKAFETIARSTFPPHHPYSWTTIGSMEDLDNASLADVKQWFADYYQPANAILVIAGDITVKEAMAMARKYFGDIPSTSVPPRVQNWEIPMHINKREVMTDQVPQTRIYRVWNVPAIGSEEENALDLMTSLLANRKNSLLYRRLVRDEQLATSVSAFYYGRQLAGQIILMVDVKPGVPLDKVEQLLDEELREFARQGVSAEELKRIKQSEFASLVKGLEKVGGFGGKTDILARSEFYYGDPGALVAGLEDYARVSAAEVQDVAKRWLSEDSYTLVIKPEEKYSAAQQGADRSQLPPVDKTVELELPQQQEFTLENGLRVILAERHDTPAIFLNLQFRSGAAADGGKPGLASIAARMLSEGAGNYDSLEFSSRQEELGATITAGSGLDYNTIGLSALATQLKPSLELFADVVMRPSFPEEDLTRVKSNRIDAIAQEKARPQGLALRELPPLLFGENHPYGSPLTGSGTVDGIQAISRDDLVAFHEAWVRPDNATLAVVGDVTREQLEPMLNQVFSGWDAPESSLATIALPAVERPENTRIFLLDRPGAEQSYILAGLLLPPWQKEGAEAFDAMASVIAGKFTSRVNMNLREDKHWSYGAQAMTLDTEGNRPYILFAPVQTDKTGAALQELLKEYRSFLGKRPITEQELADYRDDEVLKQSGAFETKGQLLSTINWQLEKGLPPEYIAEYPQRVAALTKEEVMAAAREFLAPDQFTWVIVGDLDKIRPEIEALDLGPVQVLDHEL</sequence>
<dbReference type="InterPro" id="IPR011249">
    <property type="entry name" value="Metalloenz_LuxS/M16"/>
</dbReference>
<name>A0A1C9WB69_9GAMM</name>
<dbReference type="Pfam" id="PF00675">
    <property type="entry name" value="Peptidase_M16"/>
    <property type="match status" value="2"/>
</dbReference>
<dbReference type="InterPro" id="IPR050361">
    <property type="entry name" value="MPP/UQCRC_Complex"/>
</dbReference>
<gene>
    <name evidence="4" type="primary">ptrA</name>
    <name evidence="4" type="ORF">AUP74_03029</name>
</gene>
<dbReference type="PATRIC" id="fig|1769779.3.peg.3003"/>
<dbReference type="GO" id="GO:0006508">
    <property type="term" value="P:proteolysis"/>
    <property type="evidence" value="ECO:0007669"/>
    <property type="project" value="UniProtKB-KW"/>
</dbReference>
<dbReference type="AlphaFoldDB" id="A0A1C9WB69"/>
<feature type="domain" description="Peptidase M16 C-terminal" evidence="3">
    <location>
        <begin position="693"/>
        <end position="870"/>
    </location>
</feature>
<dbReference type="GO" id="GO:0004222">
    <property type="term" value="F:metalloendopeptidase activity"/>
    <property type="evidence" value="ECO:0007669"/>
    <property type="project" value="UniProtKB-EC"/>
</dbReference>
<dbReference type="PANTHER" id="PTHR11851">
    <property type="entry name" value="METALLOPROTEASE"/>
    <property type="match status" value="1"/>
</dbReference>
<feature type="domain" description="Peptidase M16 C-terminal" evidence="3">
    <location>
        <begin position="252"/>
        <end position="427"/>
    </location>
</feature>
<comment type="similarity">
    <text evidence="1">Belongs to the peptidase M16 family.</text>
</comment>
<dbReference type="GO" id="GO:0046872">
    <property type="term" value="F:metal ion binding"/>
    <property type="evidence" value="ECO:0007669"/>
    <property type="project" value="InterPro"/>
</dbReference>
<organism evidence="4 5">
    <name type="scientific">Microbulbifer aggregans</name>
    <dbReference type="NCBI Taxonomy" id="1769779"/>
    <lineage>
        <taxon>Bacteria</taxon>
        <taxon>Pseudomonadati</taxon>
        <taxon>Pseudomonadota</taxon>
        <taxon>Gammaproteobacteria</taxon>
        <taxon>Cellvibrionales</taxon>
        <taxon>Microbulbiferaceae</taxon>
        <taxon>Microbulbifer</taxon>
    </lineage>
</organism>
<dbReference type="Pfam" id="PF05193">
    <property type="entry name" value="Peptidase_M16_C"/>
    <property type="match status" value="2"/>
</dbReference>
<reference evidence="5" key="1">
    <citation type="submission" date="2016-01" db="EMBL/GenBank/DDBJ databases">
        <title>Complete genome sequence of Microbulbifer sp. CCB-MM1, a halophile isolated from Matang Mangrove Forest, Perak.</title>
        <authorList>
            <person name="Moh T.H."/>
            <person name="Dinesh B."/>
            <person name="Lau N.-S."/>
            <person name="Go F."/>
            <person name="Alexander Chong S.-C."/>
        </authorList>
    </citation>
    <scope>NUCLEOTIDE SEQUENCE [LARGE SCALE GENOMIC DNA]</scope>
    <source>
        <strain evidence="5">CCB-MM1</strain>
    </source>
</reference>
<evidence type="ECO:0000259" key="2">
    <source>
        <dbReference type="Pfam" id="PF00675"/>
    </source>
</evidence>
<dbReference type="EMBL" id="CP014143">
    <property type="protein sequence ID" value="AOS98396.1"/>
    <property type="molecule type" value="Genomic_DNA"/>
</dbReference>
<dbReference type="InterPro" id="IPR011765">
    <property type="entry name" value="Pept_M16_N"/>
</dbReference>
<evidence type="ECO:0000259" key="3">
    <source>
        <dbReference type="Pfam" id="PF05193"/>
    </source>
</evidence>
<evidence type="ECO:0000256" key="1">
    <source>
        <dbReference type="ARBA" id="ARBA00007261"/>
    </source>
</evidence>
<dbReference type="SUPFAM" id="SSF63411">
    <property type="entry name" value="LuxS/MPP-like metallohydrolase"/>
    <property type="match status" value="4"/>
</dbReference>
<feature type="domain" description="Peptidase M16 N-terminal" evidence="2">
    <location>
        <begin position="96"/>
        <end position="221"/>
    </location>
</feature>
<proteinExistence type="inferred from homology"/>
<keyword evidence="4" id="KW-0378">Hydrolase</keyword>
<evidence type="ECO:0000313" key="4">
    <source>
        <dbReference type="EMBL" id="AOS98396.1"/>
    </source>
</evidence>
<keyword evidence="5" id="KW-1185">Reference proteome</keyword>
<dbReference type="EC" id="3.4.24.55" evidence="4"/>
<accession>A0A1C9WB69</accession>
<dbReference type="Proteomes" id="UP000095672">
    <property type="component" value="Chromosome"/>
</dbReference>
<dbReference type="KEGG" id="micc:AUP74_03029"/>
<evidence type="ECO:0000313" key="5">
    <source>
        <dbReference type="Proteomes" id="UP000095672"/>
    </source>
</evidence>
<dbReference type="Gene3D" id="3.30.830.10">
    <property type="entry name" value="Metalloenzyme, LuxS/M16 peptidase-like"/>
    <property type="match status" value="4"/>
</dbReference>
<dbReference type="PANTHER" id="PTHR11851:SF49">
    <property type="entry name" value="MITOCHONDRIAL-PROCESSING PEPTIDASE SUBUNIT ALPHA"/>
    <property type="match status" value="1"/>
</dbReference>
<dbReference type="STRING" id="1769779.AUP74_03029"/>
<dbReference type="InterPro" id="IPR007863">
    <property type="entry name" value="Peptidase_M16_C"/>
</dbReference>
<keyword evidence="4" id="KW-0645">Protease</keyword>
<feature type="domain" description="Peptidase M16 N-terminal" evidence="2">
    <location>
        <begin position="537"/>
        <end position="659"/>
    </location>
</feature>